<name>A0A518BXX4_9BACT</name>
<keyword evidence="5 7" id="KW-1133">Transmembrane helix</keyword>
<dbReference type="InterPro" id="IPR023408">
    <property type="entry name" value="MscS_beta-dom_sf"/>
</dbReference>
<evidence type="ECO:0000256" key="2">
    <source>
        <dbReference type="ARBA" id="ARBA00008017"/>
    </source>
</evidence>
<reference evidence="10 11" key="1">
    <citation type="submission" date="2019-02" db="EMBL/GenBank/DDBJ databases">
        <title>Deep-cultivation of Planctomycetes and their phenomic and genomic characterization uncovers novel biology.</title>
        <authorList>
            <person name="Wiegand S."/>
            <person name="Jogler M."/>
            <person name="Boedeker C."/>
            <person name="Pinto D."/>
            <person name="Vollmers J."/>
            <person name="Rivas-Marin E."/>
            <person name="Kohn T."/>
            <person name="Peeters S.H."/>
            <person name="Heuer A."/>
            <person name="Rast P."/>
            <person name="Oberbeckmann S."/>
            <person name="Bunk B."/>
            <person name="Jeske O."/>
            <person name="Meyerdierks A."/>
            <person name="Storesund J.E."/>
            <person name="Kallscheuer N."/>
            <person name="Luecker S."/>
            <person name="Lage O.M."/>
            <person name="Pohl T."/>
            <person name="Merkel B.J."/>
            <person name="Hornburger P."/>
            <person name="Mueller R.-W."/>
            <person name="Bruemmer F."/>
            <person name="Labrenz M."/>
            <person name="Spormann A.M."/>
            <person name="Op den Camp H."/>
            <person name="Overmann J."/>
            <person name="Amann R."/>
            <person name="Jetten M.S.M."/>
            <person name="Mascher T."/>
            <person name="Medema M.H."/>
            <person name="Devos D.P."/>
            <person name="Kaster A.-K."/>
            <person name="Ovreas L."/>
            <person name="Rohde M."/>
            <person name="Galperin M.Y."/>
            <person name="Jogler C."/>
        </authorList>
    </citation>
    <scope>NUCLEOTIDE SEQUENCE [LARGE SCALE GENOMIC DNA]</scope>
    <source>
        <strain evidence="10 11">Pan265</strain>
    </source>
</reference>
<dbReference type="InterPro" id="IPR045275">
    <property type="entry name" value="MscS_archaea/bacteria_type"/>
</dbReference>
<dbReference type="Gene3D" id="1.10.287.1260">
    <property type="match status" value="1"/>
</dbReference>
<keyword evidence="6 7" id="KW-0472">Membrane</keyword>
<dbReference type="OrthoDB" id="9809206at2"/>
<keyword evidence="4 7" id="KW-0812">Transmembrane</keyword>
<accession>A0A518BXX4</accession>
<dbReference type="RefSeq" id="WP_145446007.1">
    <property type="nucleotide sequence ID" value="NZ_CP036280.1"/>
</dbReference>
<evidence type="ECO:0000256" key="5">
    <source>
        <dbReference type="ARBA" id="ARBA00022989"/>
    </source>
</evidence>
<dbReference type="Proteomes" id="UP000320386">
    <property type="component" value="Chromosome"/>
</dbReference>
<evidence type="ECO:0000256" key="7">
    <source>
        <dbReference type="SAM" id="Phobius"/>
    </source>
</evidence>
<dbReference type="InterPro" id="IPR008910">
    <property type="entry name" value="MSC_TM_helix"/>
</dbReference>
<dbReference type="SUPFAM" id="SSF82689">
    <property type="entry name" value="Mechanosensitive channel protein MscS (YggB), C-terminal domain"/>
    <property type="match status" value="1"/>
</dbReference>
<organism evidence="10 11">
    <name type="scientific">Mucisphaera calidilacus</name>
    <dbReference type="NCBI Taxonomy" id="2527982"/>
    <lineage>
        <taxon>Bacteria</taxon>
        <taxon>Pseudomonadati</taxon>
        <taxon>Planctomycetota</taxon>
        <taxon>Phycisphaerae</taxon>
        <taxon>Phycisphaerales</taxon>
        <taxon>Phycisphaeraceae</taxon>
        <taxon>Mucisphaera</taxon>
    </lineage>
</organism>
<evidence type="ECO:0000313" key="11">
    <source>
        <dbReference type="Proteomes" id="UP000320386"/>
    </source>
</evidence>
<comment type="similarity">
    <text evidence="2">Belongs to the MscS (TC 1.A.23) family.</text>
</comment>
<dbReference type="EMBL" id="CP036280">
    <property type="protein sequence ID" value="QDU71808.1"/>
    <property type="molecule type" value="Genomic_DNA"/>
</dbReference>
<feature type="domain" description="Mechanosensitive ion channel MscS C-terminal" evidence="9">
    <location>
        <begin position="196"/>
        <end position="276"/>
    </location>
</feature>
<dbReference type="Pfam" id="PF00924">
    <property type="entry name" value="MS_channel_2nd"/>
    <property type="match status" value="1"/>
</dbReference>
<proteinExistence type="inferred from homology"/>
<evidence type="ECO:0000259" key="8">
    <source>
        <dbReference type="Pfam" id="PF00924"/>
    </source>
</evidence>
<feature type="domain" description="Mechanosensitive ion channel MscS" evidence="8">
    <location>
        <begin position="122"/>
        <end position="188"/>
    </location>
</feature>
<feature type="transmembrane region" description="Helical" evidence="7">
    <location>
        <begin position="113"/>
        <end position="135"/>
    </location>
</feature>
<dbReference type="Gene3D" id="3.30.70.100">
    <property type="match status" value="1"/>
</dbReference>
<dbReference type="SUPFAM" id="SSF50182">
    <property type="entry name" value="Sm-like ribonucleoproteins"/>
    <property type="match status" value="1"/>
</dbReference>
<dbReference type="PANTHER" id="PTHR30221">
    <property type="entry name" value="SMALL-CONDUCTANCE MECHANOSENSITIVE CHANNEL"/>
    <property type="match status" value="1"/>
</dbReference>
<dbReference type="InterPro" id="IPR049278">
    <property type="entry name" value="MS_channel_C"/>
</dbReference>
<dbReference type="InterPro" id="IPR011066">
    <property type="entry name" value="MscS_channel_C_sf"/>
</dbReference>
<evidence type="ECO:0000256" key="1">
    <source>
        <dbReference type="ARBA" id="ARBA00004651"/>
    </source>
</evidence>
<keyword evidence="3" id="KW-1003">Cell membrane</keyword>
<evidence type="ECO:0000259" key="9">
    <source>
        <dbReference type="Pfam" id="PF21082"/>
    </source>
</evidence>
<keyword evidence="11" id="KW-1185">Reference proteome</keyword>
<evidence type="ECO:0000313" key="10">
    <source>
        <dbReference type="EMBL" id="QDU71808.1"/>
    </source>
</evidence>
<evidence type="ECO:0000256" key="3">
    <source>
        <dbReference type="ARBA" id="ARBA00022475"/>
    </source>
</evidence>
<feature type="transmembrane region" description="Helical" evidence="7">
    <location>
        <begin position="81"/>
        <end position="107"/>
    </location>
</feature>
<protein>
    <submittedName>
        <fullName evidence="10">Small-conductance mechanosensitive channel</fullName>
    </submittedName>
</protein>
<dbReference type="Pfam" id="PF21082">
    <property type="entry name" value="MS_channel_3rd"/>
    <property type="match status" value="1"/>
</dbReference>
<dbReference type="InterPro" id="IPR010920">
    <property type="entry name" value="LSM_dom_sf"/>
</dbReference>
<dbReference type="InterPro" id="IPR006685">
    <property type="entry name" value="MscS_channel_2nd"/>
</dbReference>
<evidence type="ECO:0000256" key="6">
    <source>
        <dbReference type="ARBA" id="ARBA00023136"/>
    </source>
</evidence>
<feature type="transmembrane region" description="Helical" evidence="7">
    <location>
        <begin position="39"/>
        <end position="60"/>
    </location>
</feature>
<dbReference type="InterPro" id="IPR011014">
    <property type="entry name" value="MscS_channel_TM-2"/>
</dbReference>
<dbReference type="PANTHER" id="PTHR30221:SF1">
    <property type="entry name" value="SMALL-CONDUCTANCE MECHANOSENSITIVE CHANNEL"/>
    <property type="match status" value="1"/>
</dbReference>
<dbReference type="SUPFAM" id="SSF82861">
    <property type="entry name" value="Mechanosensitive channel protein MscS (YggB), transmembrane region"/>
    <property type="match status" value="1"/>
</dbReference>
<comment type="subcellular location">
    <subcellularLocation>
        <location evidence="1">Cell membrane</location>
        <topology evidence="1">Multi-pass membrane protein</topology>
    </subcellularLocation>
</comment>
<sequence length="291" mass="31745">MHHYNLIAQAAEEPQPTDEPFNISPEMIQQLALDYAPKILGALAIIIITLLVAGIVAGVVRSTMRRANTDETLTRFIGKMIWWGLLLLGALTSLTVLGVQITAFAAVLAAMGFAIGLAFQGTLGNLASGVMLLVFRPFKVGDVVNVSGTTGKVFEIDLFTTLLDTPDNRRIIVPNGTIFGSTIENITHHPTRRCDVSVGTEYPADLDKVRETLEKAVASVDGVLTDPAHQIYLLELGDSSINWAVRVWVNTPDFWAVREKLTRAVKVELDNAGIGIPYPQMDVHLFKQDTP</sequence>
<dbReference type="GO" id="GO:0005886">
    <property type="term" value="C:plasma membrane"/>
    <property type="evidence" value="ECO:0007669"/>
    <property type="project" value="UniProtKB-SubCell"/>
</dbReference>
<dbReference type="Pfam" id="PF05552">
    <property type="entry name" value="MS_channel_1st_1"/>
    <property type="match status" value="1"/>
</dbReference>
<dbReference type="Gene3D" id="2.30.30.60">
    <property type="match status" value="1"/>
</dbReference>
<gene>
    <name evidence="10" type="primary">mscS_1</name>
    <name evidence="10" type="ORF">Pan265_16610</name>
</gene>
<dbReference type="AlphaFoldDB" id="A0A518BXX4"/>
<dbReference type="KEGG" id="mcad:Pan265_16610"/>
<evidence type="ECO:0000256" key="4">
    <source>
        <dbReference type="ARBA" id="ARBA00022692"/>
    </source>
</evidence>
<dbReference type="GO" id="GO:0008381">
    <property type="term" value="F:mechanosensitive monoatomic ion channel activity"/>
    <property type="evidence" value="ECO:0007669"/>
    <property type="project" value="InterPro"/>
</dbReference>